<accession>A0A4Z2GR81</accession>
<name>A0A4Z2GR81_9TELE</name>
<evidence type="ECO:0000313" key="1">
    <source>
        <dbReference type="EMBL" id="TNN56077.1"/>
    </source>
</evidence>
<sequence>MERQPIAIVSRWRKQSASDTLPRCDTLAQKKILNNTYQPALHLVDTEHGQVYFLFGSSEEKLSH</sequence>
<dbReference type="AlphaFoldDB" id="A0A4Z2GR81"/>
<organism evidence="1 2">
    <name type="scientific">Liparis tanakae</name>
    <name type="common">Tanaka's snailfish</name>
    <dbReference type="NCBI Taxonomy" id="230148"/>
    <lineage>
        <taxon>Eukaryota</taxon>
        <taxon>Metazoa</taxon>
        <taxon>Chordata</taxon>
        <taxon>Craniata</taxon>
        <taxon>Vertebrata</taxon>
        <taxon>Euteleostomi</taxon>
        <taxon>Actinopterygii</taxon>
        <taxon>Neopterygii</taxon>
        <taxon>Teleostei</taxon>
        <taxon>Neoteleostei</taxon>
        <taxon>Acanthomorphata</taxon>
        <taxon>Eupercaria</taxon>
        <taxon>Perciformes</taxon>
        <taxon>Cottioidei</taxon>
        <taxon>Cottales</taxon>
        <taxon>Liparidae</taxon>
        <taxon>Liparis</taxon>
    </lineage>
</organism>
<evidence type="ECO:0000313" key="2">
    <source>
        <dbReference type="Proteomes" id="UP000314294"/>
    </source>
</evidence>
<reference evidence="1 2" key="1">
    <citation type="submission" date="2019-03" db="EMBL/GenBank/DDBJ databases">
        <title>First draft genome of Liparis tanakae, snailfish: a comprehensive survey of snailfish specific genes.</title>
        <authorList>
            <person name="Kim W."/>
            <person name="Song I."/>
            <person name="Jeong J.-H."/>
            <person name="Kim D."/>
            <person name="Kim S."/>
            <person name="Ryu S."/>
            <person name="Song J.Y."/>
            <person name="Lee S.K."/>
        </authorList>
    </citation>
    <scope>NUCLEOTIDE SEQUENCE [LARGE SCALE GENOMIC DNA]</scope>
    <source>
        <tissue evidence="1">Muscle</tissue>
    </source>
</reference>
<proteinExistence type="predicted"/>
<dbReference type="Proteomes" id="UP000314294">
    <property type="component" value="Unassembled WGS sequence"/>
</dbReference>
<dbReference type="EMBL" id="SRLO01000437">
    <property type="protein sequence ID" value="TNN56077.1"/>
    <property type="molecule type" value="Genomic_DNA"/>
</dbReference>
<comment type="caution">
    <text evidence="1">The sequence shown here is derived from an EMBL/GenBank/DDBJ whole genome shotgun (WGS) entry which is preliminary data.</text>
</comment>
<gene>
    <name evidence="1" type="ORF">EYF80_033708</name>
</gene>
<keyword evidence="2" id="KW-1185">Reference proteome</keyword>
<protein>
    <submittedName>
        <fullName evidence="1">Uncharacterized protein</fullName>
    </submittedName>
</protein>